<reference evidence="1" key="1">
    <citation type="submission" date="2023-02" db="EMBL/GenBank/DDBJ databases">
        <title>Genome of toxic invasive species Heracleum sosnowskyi carries increased number of genes despite the absence of recent whole-genome duplications.</title>
        <authorList>
            <person name="Schelkunov M."/>
            <person name="Shtratnikova V."/>
            <person name="Makarenko M."/>
            <person name="Klepikova A."/>
            <person name="Omelchenko D."/>
            <person name="Novikova G."/>
            <person name="Obukhova E."/>
            <person name="Bogdanov V."/>
            <person name="Penin A."/>
            <person name="Logacheva M."/>
        </authorList>
    </citation>
    <scope>NUCLEOTIDE SEQUENCE</scope>
    <source>
        <strain evidence="1">Hsosn_3</strain>
        <tissue evidence="1">Leaf</tissue>
    </source>
</reference>
<proteinExistence type="predicted"/>
<evidence type="ECO:0000313" key="1">
    <source>
        <dbReference type="EMBL" id="KAK1384004.1"/>
    </source>
</evidence>
<name>A0AAD8MT42_9APIA</name>
<protein>
    <submittedName>
        <fullName evidence="1">Uncharacterized protein</fullName>
    </submittedName>
</protein>
<sequence length="155" mass="17336">MKLIDIVNNQFDPGGFFAWHISFLSGSTTYYCDDIVEDVKMVLHLFCEHVWESKVNRSCASLEEGRVGASTSTEGQDFSADLLPASHSSPASQESVECLKVTRKVSFFELDRDSSVYVNSLIWELMKSGSSSLTESFKDTRHARVGKLHNSKYAP</sequence>
<dbReference type="AlphaFoldDB" id="A0AAD8MT42"/>
<accession>A0AAD8MT42</accession>
<dbReference type="EMBL" id="JAUIZM010000005">
    <property type="protein sequence ID" value="KAK1384004.1"/>
    <property type="molecule type" value="Genomic_DNA"/>
</dbReference>
<comment type="caution">
    <text evidence="1">The sequence shown here is derived from an EMBL/GenBank/DDBJ whole genome shotgun (WGS) entry which is preliminary data.</text>
</comment>
<evidence type="ECO:0000313" key="2">
    <source>
        <dbReference type="Proteomes" id="UP001237642"/>
    </source>
</evidence>
<organism evidence="1 2">
    <name type="scientific">Heracleum sosnowskyi</name>
    <dbReference type="NCBI Taxonomy" id="360622"/>
    <lineage>
        <taxon>Eukaryota</taxon>
        <taxon>Viridiplantae</taxon>
        <taxon>Streptophyta</taxon>
        <taxon>Embryophyta</taxon>
        <taxon>Tracheophyta</taxon>
        <taxon>Spermatophyta</taxon>
        <taxon>Magnoliopsida</taxon>
        <taxon>eudicotyledons</taxon>
        <taxon>Gunneridae</taxon>
        <taxon>Pentapetalae</taxon>
        <taxon>asterids</taxon>
        <taxon>campanulids</taxon>
        <taxon>Apiales</taxon>
        <taxon>Apiaceae</taxon>
        <taxon>Apioideae</taxon>
        <taxon>apioid superclade</taxon>
        <taxon>Tordylieae</taxon>
        <taxon>Tordyliinae</taxon>
        <taxon>Heracleum</taxon>
    </lineage>
</organism>
<keyword evidence="2" id="KW-1185">Reference proteome</keyword>
<gene>
    <name evidence="1" type="ORF">POM88_021739</name>
</gene>
<reference evidence="1" key="2">
    <citation type="submission" date="2023-05" db="EMBL/GenBank/DDBJ databases">
        <authorList>
            <person name="Schelkunov M.I."/>
        </authorList>
    </citation>
    <scope>NUCLEOTIDE SEQUENCE</scope>
    <source>
        <strain evidence="1">Hsosn_3</strain>
        <tissue evidence="1">Leaf</tissue>
    </source>
</reference>
<dbReference type="Proteomes" id="UP001237642">
    <property type="component" value="Unassembled WGS sequence"/>
</dbReference>